<dbReference type="AlphaFoldDB" id="A0AAU7V901"/>
<dbReference type="PANTHER" id="PTHR10937">
    <property type="entry name" value="GLUCOSAMINE--FRUCTOSE-6-PHOSPHATE AMINOTRANSFERASE, ISOMERIZING"/>
    <property type="match status" value="1"/>
</dbReference>
<dbReference type="SUPFAM" id="SSF53697">
    <property type="entry name" value="SIS domain"/>
    <property type="match status" value="1"/>
</dbReference>
<dbReference type="InterPro" id="IPR046348">
    <property type="entry name" value="SIS_dom_sf"/>
</dbReference>
<keyword evidence="1" id="KW-0677">Repeat</keyword>
<reference evidence="3" key="1">
    <citation type="submission" date="2023-11" db="EMBL/GenBank/DDBJ databases">
        <title>Scrofimicrobium hongkongense sp. nov., isolated from a patient with peritonitis.</title>
        <authorList>
            <person name="Lao H.Y."/>
            <person name="Wong A.Y.P."/>
            <person name="Ng T.L."/>
            <person name="Wong R.Y.L."/>
            <person name="Yau M.C.Y."/>
            <person name="Lam J.Y.W."/>
            <person name="Siu G.K.H."/>
        </authorList>
    </citation>
    <scope>NUCLEOTIDE SEQUENCE</scope>
    <source>
        <strain evidence="3">R131</strain>
    </source>
</reference>
<feature type="domain" description="SIS" evidence="2">
    <location>
        <begin position="32"/>
        <end position="133"/>
    </location>
</feature>
<dbReference type="GO" id="GO:0097367">
    <property type="term" value="F:carbohydrate derivative binding"/>
    <property type="evidence" value="ECO:0007669"/>
    <property type="project" value="InterPro"/>
</dbReference>
<dbReference type="CDD" id="cd05009">
    <property type="entry name" value="SIS_GlmS_GlmD_2"/>
    <property type="match status" value="1"/>
</dbReference>
<dbReference type="KEGG" id="sapp:SAC06_08895"/>
<dbReference type="Pfam" id="PF01380">
    <property type="entry name" value="SIS"/>
    <property type="match status" value="1"/>
</dbReference>
<dbReference type="InterPro" id="IPR001347">
    <property type="entry name" value="SIS_dom"/>
</dbReference>
<sequence length="290" mass="31419">MSFTTEEIFSQPQCWRQAAALPTDHLPQPGQSVAVIGCGTSWFIAQAYTAKREAAGHGVSDAFTATEFPYDRSYDQIICLSRSGTTTEIIDVMRRLQAEGRPSLLITAVGEGPAAPYARAEVVLDFADETSVVQTRFATSALAWLRHSLGDDIEQVARDGEAALALPLESSWVAADQVTFLGTGWTVGLATEAGLKCREAAQFWTESYPAMEYRHGPISIAQPGRLVWVFGAVPTGLDEDVAETGAELVTSDLDPQAFLIVAQRLAVAWAERKGLHPDTPRHLTRSIILS</sequence>
<evidence type="ECO:0000259" key="2">
    <source>
        <dbReference type="Pfam" id="PF01380"/>
    </source>
</evidence>
<protein>
    <submittedName>
        <fullName evidence="3">SIS domain-containing protein</fullName>
    </submittedName>
</protein>
<gene>
    <name evidence="3" type="ORF">SAC06_08895</name>
</gene>
<organism evidence="3">
    <name type="scientific">Scrofimicrobium appendicitidis</name>
    <dbReference type="NCBI Taxonomy" id="3079930"/>
    <lineage>
        <taxon>Bacteria</taxon>
        <taxon>Bacillati</taxon>
        <taxon>Actinomycetota</taxon>
        <taxon>Actinomycetes</taxon>
        <taxon>Actinomycetales</taxon>
        <taxon>Actinomycetaceae</taxon>
        <taxon>Scrofimicrobium</taxon>
    </lineage>
</organism>
<evidence type="ECO:0000256" key="1">
    <source>
        <dbReference type="ARBA" id="ARBA00022737"/>
    </source>
</evidence>
<proteinExistence type="predicted"/>
<accession>A0AAU7V901</accession>
<dbReference type="InterPro" id="IPR035490">
    <property type="entry name" value="GlmS/FrlB_SIS"/>
</dbReference>
<dbReference type="InterPro" id="IPR035466">
    <property type="entry name" value="GlmS/AgaS_SIS"/>
</dbReference>
<name>A0AAU7V901_9ACTO</name>
<dbReference type="CDD" id="cd05008">
    <property type="entry name" value="SIS_GlmS_GlmD_1"/>
    <property type="match status" value="1"/>
</dbReference>
<dbReference type="GO" id="GO:1901135">
    <property type="term" value="P:carbohydrate derivative metabolic process"/>
    <property type="evidence" value="ECO:0007669"/>
    <property type="project" value="InterPro"/>
</dbReference>
<dbReference type="Gene3D" id="3.40.50.10490">
    <property type="entry name" value="Glucose-6-phosphate isomerase like protein, domain 1"/>
    <property type="match status" value="2"/>
</dbReference>
<evidence type="ECO:0000313" key="3">
    <source>
        <dbReference type="EMBL" id="XBW07752.1"/>
    </source>
</evidence>
<dbReference type="EMBL" id="CP138335">
    <property type="protein sequence ID" value="XBW07752.1"/>
    <property type="molecule type" value="Genomic_DNA"/>
</dbReference>
<dbReference type="RefSeq" id="WP_350257954.1">
    <property type="nucleotide sequence ID" value="NZ_CP138335.1"/>
</dbReference>